<evidence type="ECO:0000256" key="9">
    <source>
        <dbReference type="ARBA" id="ARBA00023242"/>
    </source>
</evidence>
<reference evidence="17" key="1">
    <citation type="submission" date="2012-12" db="EMBL/GenBank/DDBJ databases">
        <authorList>
            <person name="Hellsten U."/>
            <person name="Grimwood J."/>
            <person name="Chapman J.A."/>
            <person name="Shapiro H."/>
            <person name="Aerts A."/>
            <person name="Otillar R.P."/>
            <person name="Terry A.Y."/>
            <person name="Boore J.L."/>
            <person name="Simakov O."/>
            <person name="Marletaz F."/>
            <person name="Cho S.-J."/>
            <person name="Edsinger-Gonzales E."/>
            <person name="Havlak P."/>
            <person name="Kuo D.-H."/>
            <person name="Larsson T."/>
            <person name="Lv J."/>
            <person name="Arendt D."/>
            <person name="Savage R."/>
            <person name="Osoegawa K."/>
            <person name="de Jong P."/>
            <person name="Lindberg D.R."/>
            <person name="Seaver E.C."/>
            <person name="Weisblat D.A."/>
            <person name="Putnam N.H."/>
            <person name="Grigoriev I.V."/>
            <person name="Rokhsar D.S."/>
        </authorList>
    </citation>
    <scope>NUCLEOTIDE SEQUENCE</scope>
    <source>
        <strain evidence="17">I ESC-2004</strain>
    </source>
</reference>
<evidence type="ECO:0000256" key="3">
    <source>
        <dbReference type="ARBA" id="ARBA00019614"/>
    </source>
</evidence>
<dbReference type="OMA" id="EIWQPKE"/>
<reference evidence="15 17" key="2">
    <citation type="journal article" date="2013" name="Nature">
        <title>Insights into bilaterian evolution from three spiralian genomes.</title>
        <authorList>
            <person name="Simakov O."/>
            <person name="Marletaz F."/>
            <person name="Cho S.J."/>
            <person name="Edsinger-Gonzales E."/>
            <person name="Havlak P."/>
            <person name="Hellsten U."/>
            <person name="Kuo D.H."/>
            <person name="Larsson T."/>
            <person name="Lv J."/>
            <person name="Arendt D."/>
            <person name="Savage R."/>
            <person name="Osoegawa K."/>
            <person name="de Jong P."/>
            <person name="Grimwood J."/>
            <person name="Chapman J.A."/>
            <person name="Shapiro H."/>
            <person name="Aerts A."/>
            <person name="Otillar R.P."/>
            <person name="Terry A.Y."/>
            <person name="Boore J.L."/>
            <person name="Grigoriev I.V."/>
            <person name="Lindberg D.R."/>
            <person name="Seaver E.C."/>
            <person name="Weisblat D.A."/>
            <person name="Putnam N.H."/>
            <person name="Rokhsar D.S."/>
        </authorList>
    </citation>
    <scope>NUCLEOTIDE SEQUENCE</scope>
    <source>
        <strain evidence="15 17">I ESC-2004</strain>
    </source>
</reference>
<evidence type="ECO:0000256" key="2">
    <source>
        <dbReference type="ARBA" id="ARBA00006543"/>
    </source>
</evidence>
<keyword evidence="8 11" id="KW-0804">Transcription</keyword>
<keyword evidence="7 11" id="KW-0010">Activator</keyword>
<feature type="domain" description="Mediator of RNA polymerase II transcription subunit 16 central helical bridge" evidence="13">
    <location>
        <begin position="452"/>
        <end position="645"/>
    </location>
</feature>
<dbReference type="Pfam" id="PF20719">
    <property type="entry name" value="Med16_C"/>
    <property type="match status" value="1"/>
</dbReference>
<keyword evidence="17" id="KW-1185">Reference proteome</keyword>
<dbReference type="InterPro" id="IPR048616">
    <property type="entry name" value="MED16_bridge"/>
</dbReference>
<feature type="domain" description="Mediator complex subunit 16 C-terminal" evidence="14">
    <location>
        <begin position="757"/>
        <end position="813"/>
    </location>
</feature>
<dbReference type="AlphaFoldDB" id="R7T6W6"/>
<keyword evidence="4" id="KW-0853">WD repeat</keyword>
<evidence type="ECO:0000259" key="12">
    <source>
        <dbReference type="Pfam" id="PF11635"/>
    </source>
</evidence>
<dbReference type="SUPFAM" id="SSF50978">
    <property type="entry name" value="WD40 repeat-like"/>
    <property type="match status" value="1"/>
</dbReference>
<organism evidence="15">
    <name type="scientific">Capitella teleta</name>
    <name type="common">Polychaete worm</name>
    <dbReference type="NCBI Taxonomy" id="283909"/>
    <lineage>
        <taxon>Eukaryota</taxon>
        <taxon>Metazoa</taxon>
        <taxon>Spiralia</taxon>
        <taxon>Lophotrochozoa</taxon>
        <taxon>Annelida</taxon>
        <taxon>Polychaeta</taxon>
        <taxon>Sedentaria</taxon>
        <taxon>Scolecida</taxon>
        <taxon>Capitellidae</taxon>
        <taxon>Capitella</taxon>
    </lineage>
</organism>
<comment type="subunit">
    <text evidence="11">Component of the Mediator complex.</text>
</comment>
<dbReference type="EMBL" id="KB311417">
    <property type="protein sequence ID" value="ELT89344.1"/>
    <property type="molecule type" value="Genomic_DNA"/>
</dbReference>
<dbReference type="OrthoDB" id="10018574at2759"/>
<sequence length="823" mass="91728">MELIYTANKTRKIFDQKVVCSLSQKNLVALSCFGELRSVNETDSQPPLKRSKQKWSTSSCSYYVYICDIDRPWDVTEIMHSPVPIVCLQWHVSGSSLLIATASGHCTVWQMKDYIINEWTKVQTVDLNGEEVLSAAWLHPGSQVNFHADQCESSSYTDKIKKAAFRPSLSSYGGKPLKGWIAVTATGLIYAAVDNEQSSEPHLSKASLMLSRKRILVADIAFSSTGEIHVAVSDGRLSSALHTFCITLLTQTDEPCLIKSKPGAGFFAKCHTDPCSKAKVSHLRFMEFEDPTTIIVGAGDGSSSQVEMWKMQHDQRDVHPLFATPDSVLRLYHWVHFSSVTHNSPASAIAVPRFPVRGSDPTLFQYVAVAYSDGLVKLVDKTRFQTVTTTNLDMTDLNEAEGKRSAYMCHMQQSFTGCVLLGLDQYGSLYAMKAVNTRDPVTQVAPSFLVGMLEYVACTHRDWWDIISVLKPAVVEGIIQQISDNLSQQSPMTKEHLQPRMLAVQRSLVKSSSTGHQQRAADFHCRFMLHSIAQLFRSLLRPKAASSQEMSAAEKLSATCAKNTESDVDKVMVGLSAENKDFVVEPATLQSLQQLMQWVGDLCLYLLTSLPSLAHGYSSFPCHTLLRDAAFLGLARELLLLIRVWTLVNPSCAPVFTSPIMDCTLLLFKLLTRLWIAAKDSTDFEDSLLDECCQLQSQVLAQPVHEGLLGDLDFGCSIFTQPQPLQLLFGQQPLYLMQGYDKIGTMLPEGQVLSLQRKDIVRLSHLGRKPPSRIRKCSRCGCLSLRKGNSVLPALRMWELRFVRCCPCGGQWSLTQHTRYVPF</sequence>
<feature type="domain" description="Mediator complex subunit Med16 N-terminal" evidence="12">
    <location>
        <begin position="123"/>
        <end position="393"/>
    </location>
</feature>
<evidence type="ECO:0000256" key="4">
    <source>
        <dbReference type="ARBA" id="ARBA00022574"/>
    </source>
</evidence>
<keyword evidence="6 11" id="KW-0805">Transcription regulation</keyword>
<evidence type="ECO:0000313" key="15">
    <source>
        <dbReference type="EMBL" id="ELT89344.1"/>
    </source>
</evidence>
<dbReference type="GO" id="GO:0016592">
    <property type="term" value="C:mediator complex"/>
    <property type="evidence" value="ECO:0007669"/>
    <property type="project" value="InterPro"/>
</dbReference>
<keyword evidence="5" id="KW-0677">Repeat</keyword>
<dbReference type="Pfam" id="PF20718">
    <property type="entry name" value="Med16_bridge"/>
    <property type="match status" value="1"/>
</dbReference>
<dbReference type="HOGENOM" id="CLU_018773_0_0_1"/>
<protein>
    <recommendedName>
        <fullName evidence="3 11">Mediator of RNA polymerase II transcription subunit 16</fullName>
    </recommendedName>
    <alternativeName>
        <fullName evidence="10 11">Mediator complex subunit 16</fullName>
    </alternativeName>
</protein>
<dbReference type="InterPro" id="IPR036322">
    <property type="entry name" value="WD40_repeat_dom_sf"/>
</dbReference>
<dbReference type="InterPro" id="IPR021665">
    <property type="entry name" value="Mediator_Med16_N"/>
</dbReference>
<evidence type="ECO:0000259" key="14">
    <source>
        <dbReference type="Pfam" id="PF20719"/>
    </source>
</evidence>
<dbReference type="FunCoup" id="R7T6W6">
    <property type="interactions" value="942"/>
</dbReference>
<evidence type="ECO:0000256" key="8">
    <source>
        <dbReference type="ARBA" id="ARBA00023163"/>
    </source>
</evidence>
<gene>
    <name evidence="11" type="primary">MED16</name>
    <name evidence="15" type="ORF">CAPTEDRAFT_225781</name>
</gene>
<accession>R7T6W6</accession>
<comment type="function">
    <text evidence="11">Component of the Mediator complex, a coactivator involved in the regulated transcription of nearly all RNA polymerase II-dependent genes. Mediator functions as a bridge to convey information from gene-specific regulatory proteins to the basal RNA polymerase II transcription machinery. Mediator is recruited to promoters by direct interactions with regulatory proteins and serves as a scaffold for the assembly of a functional preinitiation complex with RNA polymerase II and the general transcription factors.</text>
</comment>
<evidence type="ECO:0000313" key="16">
    <source>
        <dbReference type="EnsemblMetazoa" id="CapteP225781"/>
    </source>
</evidence>
<name>R7T6W6_CAPTE</name>
<comment type="subcellular location">
    <subcellularLocation>
        <location evidence="1 11">Nucleus</location>
    </subcellularLocation>
</comment>
<evidence type="ECO:0000256" key="11">
    <source>
        <dbReference type="RuleBase" id="RU364149"/>
    </source>
</evidence>
<evidence type="ECO:0000256" key="1">
    <source>
        <dbReference type="ARBA" id="ARBA00004123"/>
    </source>
</evidence>
<dbReference type="STRING" id="283909.R7T6W6"/>
<dbReference type="GO" id="GO:0045893">
    <property type="term" value="P:positive regulation of DNA-templated transcription"/>
    <property type="evidence" value="ECO:0007669"/>
    <property type="project" value="TreeGrafter"/>
</dbReference>
<dbReference type="EMBL" id="AMQN01003297">
    <property type="status" value="NOT_ANNOTATED_CDS"/>
    <property type="molecule type" value="Genomic_DNA"/>
</dbReference>
<dbReference type="EnsemblMetazoa" id="CapteT225781">
    <property type="protein sequence ID" value="CapteP225781"/>
    <property type="gene ID" value="CapteG225781"/>
</dbReference>
<evidence type="ECO:0000256" key="6">
    <source>
        <dbReference type="ARBA" id="ARBA00023015"/>
    </source>
</evidence>
<dbReference type="Pfam" id="PF11635">
    <property type="entry name" value="Med16_N"/>
    <property type="match status" value="1"/>
</dbReference>
<evidence type="ECO:0000256" key="10">
    <source>
        <dbReference type="ARBA" id="ARBA00032015"/>
    </source>
</evidence>
<evidence type="ECO:0000259" key="13">
    <source>
        <dbReference type="Pfam" id="PF20718"/>
    </source>
</evidence>
<evidence type="ECO:0000256" key="7">
    <source>
        <dbReference type="ARBA" id="ARBA00023159"/>
    </source>
</evidence>
<proteinExistence type="inferred from homology"/>
<reference evidence="16" key="3">
    <citation type="submission" date="2015-06" db="UniProtKB">
        <authorList>
            <consortium name="EnsemblMetazoa"/>
        </authorList>
    </citation>
    <scope>IDENTIFICATION</scope>
</reference>
<dbReference type="PANTHER" id="PTHR13224">
    <property type="entry name" value="THYROID HORMONE RECEPTOR-ASSOCIATED PROTEIN-RELATED"/>
    <property type="match status" value="1"/>
</dbReference>
<comment type="similarity">
    <text evidence="2 11">Belongs to the Mediator complex subunit 16 family.</text>
</comment>
<dbReference type="InterPro" id="IPR048339">
    <property type="entry name" value="Mediator_Med16_C"/>
</dbReference>
<dbReference type="PANTHER" id="PTHR13224:SF6">
    <property type="entry name" value="MEDIATOR OF RNA POLYMERASE II TRANSCRIPTION SUBUNIT 16"/>
    <property type="match status" value="1"/>
</dbReference>
<evidence type="ECO:0000313" key="17">
    <source>
        <dbReference type="Proteomes" id="UP000014760"/>
    </source>
</evidence>
<keyword evidence="9 11" id="KW-0539">Nucleus</keyword>
<dbReference type="InterPro" id="IPR048338">
    <property type="entry name" value="Mediator_Med16"/>
</dbReference>
<dbReference type="Proteomes" id="UP000014760">
    <property type="component" value="Unassembled WGS sequence"/>
</dbReference>
<evidence type="ECO:0000256" key="5">
    <source>
        <dbReference type="ARBA" id="ARBA00022737"/>
    </source>
</evidence>